<dbReference type="InterPro" id="IPR029044">
    <property type="entry name" value="Nucleotide-diphossugar_trans"/>
</dbReference>
<feature type="domain" description="Glycosyltransferase 2-like" evidence="1">
    <location>
        <begin position="323"/>
        <end position="492"/>
    </location>
</feature>
<sequence length="955" mass="112521">MMYQLFNKDWYMERYSSLLSFLGINKEECEYFYNNYGYALAHSPNEFFDEVFYLKTYNKVLNLIEKGKFKSGFDHFCKIGYKTNDPNAIFSNKYIKKYLLQLNDNYEIPNDIYDFYIKKLDAEFVPCSYFFDPYTFVVNCDEVRGIKKPYSTYMSLYYTKNNIKTTDFFDPDWYAENYDIEENFFSPIHHYMMNRGNSLYNPNNIFNENFYLQNNKDVLFAVKKGSFVDGYDHYLNYGMYENRDPAEGVDVKKIPQKNYVDYLIDEHFFLSYYHFIIVASDKYKNTLNNEYTTKQFFINTCHETCYEKIKSHIDFSYENPKISVIIVAHNNFEFNISALYSLRNTYKKEIQVIFVDSGSLDDTKEIENHVIGMNIIRYQGNVGFVIACNKAITMAISDTVLLLNNDVEILPQAIQNAYDRLYSQPFIGAVGGKIIKPNGTLQEAGCIFWRQGTTRGYKRDELPSIPEVNFVRNVDFCSGAFLLIRKEVINKIGLFDDNYIPAYYEESDFCIRLHQAGYSVIYDPTVKILHYEYGSSPYGMAKKSLQRNKLFFMQKNSEFLRKKFFASEENELYARDCRENSLKILYIDDTFPLPFLGSGFSRSNEIVNIMSSLGFLVTIFPLNKSKYKYYSINDFFDDAIELISDVNLHDFENFIKNRANYYDVIWISRRHNMEKIEKLLKKIAPYIRNTKIIFDTECIASIREWKKDNLHNTVDGKLTDYITRNLKSYYAADSIVSVNTFENWIIKKFLHRKSYILGHCNKLNITENSFEKRNGILFVGSLHNRSSPNYDSVEWFISKILPIVRDLLGFPVEFTIVGHMNEKEKLNFCKKDNNINVISNAKDLYRYYNTHKVFIAPTRFCSGIPFKVHEAASYGLPIVCTNTIRKQIGWTNNQDILSANNEEDFAKCIVRLYMNMDLWNFIRVNSIKRIEKENSINKYRKNIQHIILDSTKKGN</sequence>
<name>A0A2G4R9D5_9PROT</name>
<evidence type="ECO:0000259" key="1">
    <source>
        <dbReference type="Pfam" id="PF00535"/>
    </source>
</evidence>
<dbReference type="CDD" id="cd04186">
    <property type="entry name" value="GT_2_like_c"/>
    <property type="match status" value="1"/>
</dbReference>
<dbReference type="Proteomes" id="UP000228751">
    <property type="component" value="Unassembled WGS sequence"/>
</dbReference>
<dbReference type="OrthoDB" id="9783791at2"/>
<dbReference type="Gene3D" id="3.40.50.2000">
    <property type="entry name" value="Glycogen Phosphorylase B"/>
    <property type="match status" value="1"/>
</dbReference>
<dbReference type="AlphaFoldDB" id="A0A2G4R9D5"/>
<dbReference type="Pfam" id="PF00535">
    <property type="entry name" value="Glycos_transf_2"/>
    <property type="match status" value="1"/>
</dbReference>
<gene>
    <name evidence="2" type="ORF">CSR02_13490</name>
</gene>
<comment type="caution">
    <text evidence="2">The sequence shown here is derived from an EMBL/GenBank/DDBJ whole genome shotgun (WGS) entry which is preliminary data.</text>
</comment>
<keyword evidence="3" id="KW-1185">Reference proteome</keyword>
<dbReference type="SUPFAM" id="SSF53756">
    <property type="entry name" value="UDP-Glycosyltransferase/glycogen phosphorylase"/>
    <property type="match status" value="1"/>
</dbReference>
<dbReference type="Gene3D" id="3.90.550.10">
    <property type="entry name" value="Spore Coat Polysaccharide Biosynthesis Protein SpsA, Chain A"/>
    <property type="match status" value="1"/>
</dbReference>
<evidence type="ECO:0000313" key="3">
    <source>
        <dbReference type="Proteomes" id="UP000228751"/>
    </source>
</evidence>
<protein>
    <recommendedName>
        <fullName evidence="1">Glycosyltransferase 2-like domain-containing protein</fullName>
    </recommendedName>
</protein>
<dbReference type="Pfam" id="PF13692">
    <property type="entry name" value="Glyco_trans_1_4"/>
    <property type="match status" value="1"/>
</dbReference>
<proteinExistence type="predicted"/>
<dbReference type="SUPFAM" id="SSF53448">
    <property type="entry name" value="Nucleotide-diphospho-sugar transferases"/>
    <property type="match status" value="1"/>
</dbReference>
<evidence type="ECO:0000313" key="2">
    <source>
        <dbReference type="EMBL" id="PHY93120.1"/>
    </source>
</evidence>
<dbReference type="InterPro" id="IPR001173">
    <property type="entry name" value="Glyco_trans_2-like"/>
</dbReference>
<dbReference type="PANTHER" id="PTHR43179">
    <property type="entry name" value="RHAMNOSYLTRANSFERASE WBBL"/>
    <property type="match status" value="1"/>
</dbReference>
<reference evidence="2 3" key="1">
    <citation type="submission" date="2017-10" db="EMBL/GenBank/DDBJ databases">
        <title>Genomic analysis of the genus Acetobacter.</title>
        <authorList>
            <person name="Kim K.H."/>
            <person name="Chun B.H."/>
            <person name="Son A.R."/>
            <person name="Jeon C.O."/>
        </authorList>
    </citation>
    <scope>NUCLEOTIDE SEQUENCE [LARGE SCALE GENOMIC DNA]</scope>
    <source>
        <strain evidence="2 3">LHT 2458</strain>
    </source>
</reference>
<dbReference type="EMBL" id="PEBQ01000172">
    <property type="protein sequence ID" value="PHY93120.1"/>
    <property type="molecule type" value="Genomic_DNA"/>
</dbReference>
<accession>A0A2G4R9D5</accession>
<dbReference type="PANTHER" id="PTHR43179:SF7">
    <property type="entry name" value="RHAMNOSYLTRANSFERASE WBBL"/>
    <property type="match status" value="1"/>
</dbReference>
<organism evidence="2 3">
    <name type="scientific">Acetobacter pomorum</name>
    <dbReference type="NCBI Taxonomy" id="65959"/>
    <lineage>
        <taxon>Bacteria</taxon>
        <taxon>Pseudomonadati</taxon>
        <taxon>Pseudomonadota</taxon>
        <taxon>Alphaproteobacteria</taxon>
        <taxon>Acetobacterales</taxon>
        <taxon>Acetobacteraceae</taxon>
        <taxon>Acetobacter</taxon>
    </lineage>
</organism>